<feature type="transmembrane region" description="Helical" evidence="1">
    <location>
        <begin position="20"/>
        <end position="37"/>
    </location>
</feature>
<dbReference type="Proteomes" id="UP001161691">
    <property type="component" value="Unassembled WGS sequence"/>
</dbReference>
<keyword evidence="1" id="KW-1133">Transmembrane helix</keyword>
<protein>
    <submittedName>
        <fullName evidence="2">Uncharacterized protein</fullName>
    </submittedName>
</protein>
<dbReference type="RefSeq" id="WP_282912284.1">
    <property type="nucleotide sequence ID" value="NZ_JAGRPV010000001.1"/>
</dbReference>
<reference evidence="2" key="1">
    <citation type="submission" date="2023-04" db="EMBL/GenBank/DDBJ databases">
        <title>Comparative genomic analysis of Cohnella hashimotonis sp. nov., isolated from the International Space Station.</title>
        <authorList>
            <person name="Venkateswaran K."/>
            <person name="Simpson A."/>
        </authorList>
    </citation>
    <scope>NUCLEOTIDE SEQUENCE</scope>
    <source>
        <strain evidence="2">F6_2S_P_1</strain>
    </source>
</reference>
<evidence type="ECO:0000313" key="3">
    <source>
        <dbReference type="Proteomes" id="UP001161691"/>
    </source>
</evidence>
<name>A0ABT6TS49_9BACL</name>
<sequence length="162" mass="19136">MIAKRDNGSFYVENQVIKHFVLSLVSSIICSTVLTLAEEDRDILALIVYCIYTFPSILIMGGLFSFVIERVVLHLSLKNRLMKYLFKVILYLIAGFLFITLYFLIVLRTLPYFNPWSAFISFYQYGFWGALLYLHLHLLYEFIVFDRKRPEARCRELHKGTR</sequence>
<feature type="transmembrane region" description="Helical" evidence="1">
    <location>
        <begin position="125"/>
        <end position="145"/>
    </location>
</feature>
<evidence type="ECO:0000313" key="2">
    <source>
        <dbReference type="EMBL" id="MDI4649672.1"/>
    </source>
</evidence>
<keyword evidence="1" id="KW-0472">Membrane</keyword>
<comment type="caution">
    <text evidence="2">The sequence shown here is derived from an EMBL/GenBank/DDBJ whole genome shotgun (WGS) entry which is preliminary data.</text>
</comment>
<dbReference type="EMBL" id="JAGRPV010000001">
    <property type="protein sequence ID" value="MDI4649672.1"/>
    <property type="molecule type" value="Genomic_DNA"/>
</dbReference>
<organism evidence="2 3">
    <name type="scientific">Cohnella hashimotonis</name>
    <dbReference type="NCBI Taxonomy" id="2826895"/>
    <lineage>
        <taxon>Bacteria</taxon>
        <taxon>Bacillati</taxon>
        <taxon>Bacillota</taxon>
        <taxon>Bacilli</taxon>
        <taxon>Bacillales</taxon>
        <taxon>Paenibacillaceae</taxon>
        <taxon>Cohnella</taxon>
    </lineage>
</organism>
<keyword evidence="3" id="KW-1185">Reference proteome</keyword>
<evidence type="ECO:0000256" key="1">
    <source>
        <dbReference type="SAM" id="Phobius"/>
    </source>
</evidence>
<gene>
    <name evidence="2" type="ORF">KB449_32390</name>
</gene>
<feature type="transmembrane region" description="Helical" evidence="1">
    <location>
        <begin position="84"/>
        <end position="105"/>
    </location>
</feature>
<accession>A0ABT6TS49</accession>
<feature type="transmembrane region" description="Helical" evidence="1">
    <location>
        <begin position="43"/>
        <end position="72"/>
    </location>
</feature>
<keyword evidence="1" id="KW-0812">Transmembrane</keyword>
<proteinExistence type="predicted"/>